<sequence>MNPKVKSVRAVEDYKLIIEFSNNEFKEFDVTPFLDKGIFTELKNKSYFKQVKVAFGSIEWPNKQDFCKDTLYLLGKSISTPLMLQTNKTTASHITNGSK</sequence>
<accession>A0ABY6GP74</accession>
<dbReference type="RefSeq" id="WP_262595996.1">
    <property type="nucleotide sequence ID" value="NZ_CP103300.1"/>
</dbReference>
<proteinExistence type="predicted"/>
<reference evidence="1" key="1">
    <citation type="submission" date="2022-10" db="EMBL/GenBank/DDBJ databases">
        <title>Completed Genome Sequence of two octocoral isolated bacterium, Endozoicomonas euniceicola EF212T and Endozoicomonas gorgoniicola PS125T.</title>
        <authorList>
            <person name="Chiou Y.-J."/>
            <person name="Chen Y.-H."/>
        </authorList>
    </citation>
    <scope>NUCLEOTIDE SEQUENCE</scope>
    <source>
        <strain evidence="1">EF212</strain>
    </source>
</reference>
<dbReference type="Proteomes" id="UP001163255">
    <property type="component" value="Chromosome"/>
</dbReference>
<dbReference type="SUPFAM" id="SSF143880">
    <property type="entry name" value="NE0471 N-terminal domain-like"/>
    <property type="match status" value="1"/>
</dbReference>
<keyword evidence="2" id="KW-1185">Reference proteome</keyword>
<dbReference type="EMBL" id="CP103300">
    <property type="protein sequence ID" value="UYM14490.1"/>
    <property type="molecule type" value="Genomic_DNA"/>
</dbReference>
<gene>
    <name evidence="1" type="ORF">NX720_16525</name>
</gene>
<name>A0ABY6GP74_9GAMM</name>
<organism evidence="1 2">
    <name type="scientific">Endozoicomonas euniceicola</name>
    <dbReference type="NCBI Taxonomy" id="1234143"/>
    <lineage>
        <taxon>Bacteria</taxon>
        <taxon>Pseudomonadati</taxon>
        <taxon>Pseudomonadota</taxon>
        <taxon>Gammaproteobacteria</taxon>
        <taxon>Oceanospirillales</taxon>
        <taxon>Endozoicomonadaceae</taxon>
        <taxon>Endozoicomonas</taxon>
    </lineage>
</organism>
<evidence type="ECO:0000313" key="1">
    <source>
        <dbReference type="EMBL" id="UYM14490.1"/>
    </source>
</evidence>
<dbReference type="InterPro" id="IPR018841">
    <property type="entry name" value="DUF2442"/>
</dbReference>
<dbReference type="Gene3D" id="3.30.2020.10">
    <property type="entry name" value="NE0471-like N-terminal domain"/>
    <property type="match status" value="1"/>
</dbReference>
<protein>
    <submittedName>
        <fullName evidence="1">DUF2442 domain-containing protein</fullName>
    </submittedName>
</protein>
<dbReference type="Pfam" id="PF10387">
    <property type="entry name" value="DUF2442"/>
    <property type="match status" value="1"/>
</dbReference>
<dbReference type="InterPro" id="IPR036782">
    <property type="entry name" value="NE0471-like_N"/>
</dbReference>
<evidence type="ECO:0000313" key="2">
    <source>
        <dbReference type="Proteomes" id="UP001163255"/>
    </source>
</evidence>